<sequence length="134" mass="14800">MKTLVLVSHGHFAEGIKQSAEMIMGEQENIHTVILEPEEGPEDFQKKFLETTESMDEMVVFADLMGGTPCNVVSKLVLAGKNIELYAGMNLPMIISFINGELVGTDEDYVASSQENIANVNEKLQAMMNDDDDE</sequence>
<dbReference type="Proteomes" id="UP000243884">
    <property type="component" value="Unassembled WGS sequence"/>
</dbReference>
<organism evidence="9 10">
    <name type="scientific">Aerococcus suis</name>
    <dbReference type="NCBI Taxonomy" id="371602"/>
    <lineage>
        <taxon>Bacteria</taxon>
        <taxon>Bacillati</taxon>
        <taxon>Bacillota</taxon>
        <taxon>Bacilli</taxon>
        <taxon>Lactobacillales</taxon>
        <taxon>Aerococcaceae</taxon>
        <taxon>Aerococcus</taxon>
    </lineage>
</organism>
<dbReference type="GO" id="GO:0016301">
    <property type="term" value="F:kinase activity"/>
    <property type="evidence" value="ECO:0007669"/>
    <property type="project" value="UniProtKB-KW"/>
</dbReference>
<dbReference type="CDD" id="cd00006">
    <property type="entry name" value="PTS_IIA_man"/>
    <property type="match status" value="1"/>
</dbReference>
<dbReference type="InterPro" id="IPR033887">
    <property type="entry name" value="PTS_IIA_man"/>
</dbReference>
<dbReference type="PROSITE" id="PS51096">
    <property type="entry name" value="PTS_EIIA_TYPE_4"/>
    <property type="match status" value="1"/>
</dbReference>
<keyword evidence="3" id="KW-0963">Cytoplasm</keyword>
<dbReference type="AlphaFoldDB" id="A0A1W1Y3E9"/>
<dbReference type="PANTHER" id="PTHR33799">
    <property type="entry name" value="PTS PERMEASE-RELATED-RELATED"/>
    <property type="match status" value="1"/>
</dbReference>
<dbReference type="PANTHER" id="PTHR33799:SF1">
    <property type="entry name" value="PTS SYSTEM MANNOSE-SPECIFIC EIIAB COMPONENT-RELATED"/>
    <property type="match status" value="1"/>
</dbReference>
<evidence type="ECO:0000256" key="4">
    <source>
        <dbReference type="ARBA" id="ARBA00022597"/>
    </source>
</evidence>
<evidence type="ECO:0000313" key="10">
    <source>
        <dbReference type="Proteomes" id="UP000243884"/>
    </source>
</evidence>
<dbReference type="InterPro" id="IPR036662">
    <property type="entry name" value="PTS_EIIA_man-typ_sf"/>
</dbReference>
<dbReference type="Gene3D" id="3.40.50.510">
    <property type="entry name" value="Phosphotransferase system, mannose-type IIA component"/>
    <property type="match status" value="1"/>
</dbReference>
<evidence type="ECO:0000256" key="2">
    <source>
        <dbReference type="ARBA" id="ARBA00022448"/>
    </source>
</evidence>
<keyword evidence="4" id="KW-0762">Sugar transport</keyword>
<keyword evidence="2" id="KW-0813">Transport</keyword>
<comment type="subcellular location">
    <subcellularLocation>
        <location evidence="1">Cytoplasm</location>
    </subcellularLocation>
</comment>
<keyword evidence="7" id="KW-0418">Kinase</keyword>
<evidence type="ECO:0000256" key="7">
    <source>
        <dbReference type="ARBA" id="ARBA00022777"/>
    </source>
</evidence>
<dbReference type="OrthoDB" id="6623712at2"/>
<dbReference type="SUPFAM" id="SSF53062">
    <property type="entry name" value="PTS system fructose IIA component-like"/>
    <property type="match status" value="1"/>
</dbReference>
<dbReference type="GO" id="GO:0009401">
    <property type="term" value="P:phosphoenolpyruvate-dependent sugar phosphotransferase system"/>
    <property type="evidence" value="ECO:0007669"/>
    <property type="project" value="UniProtKB-KW"/>
</dbReference>
<keyword evidence="6" id="KW-0598">Phosphotransferase system</keyword>
<protein>
    <submittedName>
        <fullName evidence="9">PTS system, mannose-specific IIA component</fullName>
    </submittedName>
</protein>
<dbReference type="InterPro" id="IPR004701">
    <property type="entry name" value="PTS_EIIA_man-typ"/>
</dbReference>
<evidence type="ECO:0000256" key="3">
    <source>
        <dbReference type="ARBA" id="ARBA00022490"/>
    </source>
</evidence>
<name>A0A1W1Y3E9_9LACT</name>
<proteinExistence type="predicted"/>
<accession>A0A1W1Y3E9</accession>
<dbReference type="Pfam" id="PF03610">
    <property type="entry name" value="EIIA-man"/>
    <property type="match status" value="1"/>
</dbReference>
<dbReference type="RefSeq" id="WP_084097850.1">
    <property type="nucleotide sequence ID" value="NZ_FWXK01000001.1"/>
</dbReference>
<dbReference type="InterPro" id="IPR051471">
    <property type="entry name" value="Bacterial_PTS_sugar_comp"/>
</dbReference>
<dbReference type="EMBL" id="FWXK01000001">
    <property type="protein sequence ID" value="SMC30682.1"/>
    <property type="molecule type" value="Genomic_DNA"/>
</dbReference>
<evidence type="ECO:0000259" key="8">
    <source>
        <dbReference type="PROSITE" id="PS51096"/>
    </source>
</evidence>
<feature type="domain" description="PTS EIIA type-4" evidence="8">
    <location>
        <begin position="1"/>
        <end position="128"/>
    </location>
</feature>
<evidence type="ECO:0000256" key="5">
    <source>
        <dbReference type="ARBA" id="ARBA00022679"/>
    </source>
</evidence>
<evidence type="ECO:0000313" key="9">
    <source>
        <dbReference type="EMBL" id="SMC30682.1"/>
    </source>
</evidence>
<reference evidence="10" key="1">
    <citation type="submission" date="2017-04" db="EMBL/GenBank/DDBJ databases">
        <authorList>
            <person name="Varghese N."/>
            <person name="Submissions S."/>
        </authorList>
    </citation>
    <scope>NUCLEOTIDE SEQUENCE [LARGE SCALE GENOMIC DNA]</scope>
    <source>
        <strain evidence="10">DSM 21500</strain>
    </source>
</reference>
<keyword evidence="5" id="KW-0808">Transferase</keyword>
<evidence type="ECO:0000256" key="1">
    <source>
        <dbReference type="ARBA" id="ARBA00004496"/>
    </source>
</evidence>
<evidence type="ECO:0000256" key="6">
    <source>
        <dbReference type="ARBA" id="ARBA00022683"/>
    </source>
</evidence>
<keyword evidence="10" id="KW-1185">Reference proteome</keyword>
<dbReference type="STRING" id="371602.SAMN04487984_0245"/>
<dbReference type="GO" id="GO:0016020">
    <property type="term" value="C:membrane"/>
    <property type="evidence" value="ECO:0007669"/>
    <property type="project" value="InterPro"/>
</dbReference>
<gene>
    <name evidence="9" type="ORF">SAMN04487984_0245</name>
</gene>
<dbReference type="GO" id="GO:0005737">
    <property type="term" value="C:cytoplasm"/>
    <property type="evidence" value="ECO:0007669"/>
    <property type="project" value="UniProtKB-SubCell"/>
</dbReference>